<feature type="domain" description="ResB-like" evidence="8">
    <location>
        <begin position="69"/>
        <end position="184"/>
    </location>
</feature>
<feature type="transmembrane region" description="Helical" evidence="6">
    <location>
        <begin position="562"/>
        <end position="587"/>
    </location>
</feature>
<dbReference type="Proteomes" id="UP000703295">
    <property type="component" value="Unassembled WGS sequence"/>
</dbReference>
<dbReference type="EMBL" id="JACJJW010000005">
    <property type="protein sequence ID" value="MBM6757770.1"/>
    <property type="molecule type" value="Genomic_DNA"/>
</dbReference>
<evidence type="ECO:0000313" key="9">
    <source>
        <dbReference type="EMBL" id="MBM6757770.1"/>
    </source>
</evidence>
<evidence type="ECO:0000259" key="8">
    <source>
        <dbReference type="Pfam" id="PF05140"/>
    </source>
</evidence>
<feature type="transmembrane region" description="Helical" evidence="6">
    <location>
        <begin position="12"/>
        <end position="31"/>
    </location>
</feature>
<feature type="transmembrane region" description="Helical" evidence="6">
    <location>
        <begin position="73"/>
        <end position="91"/>
    </location>
</feature>
<gene>
    <name evidence="9" type="primary">ccsA</name>
    <name evidence="9" type="ORF">H6A31_03540</name>
</gene>
<reference evidence="9 10" key="1">
    <citation type="journal article" date="2021" name="Sci. Rep.">
        <title>The distribution of antibiotic resistance genes in chicken gut microbiota commensals.</title>
        <authorList>
            <person name="Juricova H."/>
            <person name="Matiasovicova J."/>
            <person name="Kubasova T."/>
            <person name="Cejkova D."/>
            <person name="Rychlik I."/>
        </authorList>
    </citation>
    <scope>NUCLEOTIDE SEQUENCE [LARGE SCALE GENOMIC DNA]</scope>
    <source>
        <strain evidence="9 10">An801</strain>
    </source>
</reference>
<organism evidence="9 10">
    <name type="scientific">Bacteroides mediterraneensis</name>
    <dbReference type="NCBI Taxonomy" id="1841856"/>
    <lineage>
        <taxon>Bacteria</taxon>
        <taxon>Pseudomonadati</taxon>
        <taxon>Bacteroidota</taxon>
        <taxon>Bacteroidia</taxon>
        <taxon>Bacteroidales</taxon>
        <taxon>Bacteroidaceae</taxon>
        <taxon>Bacteroides</taxon>
    </lineage>
</organism>
<name>A0ABS2EU05_9BACE</name>
<evidence type="ECO:0000256" key="6">
    <source>
        <dbReference type="SAM" id="Phobius"/>
    </source>
</evidence>
<dbReference type="PANTHER" id="PTHR30071:SF1">
    <property type="entry name" value="CYTOCHROME B_B6 PROTEIN-RELATED"/>
    <property type="match status" value="1"/>
</dbReference>
<evidence type="ECO:0000313" key="10">
    <source>
        <dbReference type="Proteomes" id="UP000703295"/>
    </source>
</evidence>
<feature type="domain" description="Cytochrome c assembly protein" evidence="7">
    <location>
        <begin position="501"/>
        <end position="691"/>
    </location>
</feature>
<comment type="subcellular location">
    <subcellularLocation>
        <location evidence="1">Membrane</location>
        <topology evidence="1">Multi-pass membrane protein</topology>
    </subcellularLocation>
</comment>
<feature type="transmembrane region" description="Helical" evidence="6">
    <location>
        <begin position="194"/>
        <end position="216"/>
    </location>
</feature>
<protein>
    <submittedName>
        <fullName evidence="9">Cytochrome c biogenesis protein CcsA</fullName>
    </submittedName>
</protein>
<dbReference type="InterPro" id="IPR002541">
    <property type="entry name" value="Cyt_c_assembly"/>
</dbReference>
<keyword evidence="3" id="KW-0201">Cytochrome c-type biogenesis</keyword>
<evidence type="ECO:0000256" key="1">
    <source>
        <dbReference type="ARBA" id="ARBA00004141"/>
    </source>
</evidence>
<evidence type="ECO:0000256" key="3">
    <source>
        <dbReference type="ARBA" id="ARBA00022748"/>
    </source>
</evidence>
<dbReference type="Pfam" id="PF01578">
    <property type="entry name" value="Cytochrom_C_asm"/>
    <property type="match status" value="1"/>
</dbReference>
<dbReference type="PANTHER" id="PTHR30071">
    <property type="entry name" value="HEME EXPORTER PROTEIN C"/>
    <property type="match status" value="1"/>
</dbReference>
<feature type="transmembrane region" description="Helical" evidence="6">
    <location>
        <begin position="599"/>
        <end position="625"/>
    </location>
</feature>
<accession>A0ABS2EU05</accession>
<feature type="transmembrane region" description="Helical" evidence="6">
    <location>
        <begin position="522"/>
        <end position="542"/>
    </location>
</feature>
<evidence type="ECO:0000256" key="2">
    <source>
        <dbReference type="ARBA" id="ARBA00022692"/>
    </source>
</evidence>
<feature type="transmembrane region" description="Helical" evidence="6">
    <location>
        <begin position="432"/>
        <end position="452"/>
    </location>
</feature>
<comment type="caution">
    <text evidence="9">The sequence shown here is derived from an EMBL/GenBank/DDBJ whole genome shotgun (WGS) entry which is preliminary data.</text>
</comment>
<sequence length="695" mass="79831">MEARGWKIAGIFLYVTLIVVLIAATLLEQVYGTSFVETHIYRSFWFCSLWGTLACVLLRVLGKYRMGMRFSVVWWHGSLLVILGGALLTFLTGEKGYVHLEQGKETNLFVATSDQVSREMPFHIRLDSFRVAYYPGTDAPMDYLSYVTCRVKGEERKEIISMNHILSVDGYRFYQSSFDTDWSGSWLSVNHDSWGIAVTYAGYVCLLFSAVSLLVSRRETFWSLLHHSAWRKAGLICVLWGISLPVLQAQPVRVLARQDAEKLRTRQVIYQDRVVPFNTLARDFTLKLCGSSSYQGLTSEQVVASWLLYPEEWQHEPMFYVKNDNLRQMLHLKSDHVALVDLFDGKSYRLEKVWNEWQRKRQSGLFKGWLEQHQAEKLEKEIRELDEKVGMVLMLKKGTLIRPLPTDGSVEPLSSLRVQAELCYNAIPFSKILFMCNLFLGFVGFFWWLRFYVVAPQGGYRRNWVYVVLKVGLWTSCLIHWGTYLLRWYIGGRIPLGNGPETMLFLAGCLLLGACIWQRRLVLLLPSGLLLSGWVLLVAWLGEKNPQITPLMPVLLSPWLSIHVSLIMISYALFAFICLCSLLALVVRKQVVQMERLTLCCRLLLYPAVLLLGVGIFIGAVWANVSWGSYWTWDPKEVWALITFLVYGAAFHWKSFPLFQRPGVFHLYLILAFSTVLMTYFGVNYVLGGMHSYAG</sequence>
<keyword evidence="10" id="KW-1185">Reference proteome</keyword>
<dbReference type="InterPro" id="IPR045062">
    <property type="entry name" value="Cyt_c_biogenesis_CcsA/CcmC"/>
</dbReference>
<keyword evidence="2 6" id="KW-0812">Transmembrane</keyword>
<feature type="transmembrane region" description="Helical" evidence="6">
    <location>
        <begin position="43"/>
        <end position="61"/>
    </location>
</feature>
<dbReference type="RefSeq" id="WP_204474807.1">
    <property type="nucleotide sequence ID" value="NZ_JACJJW010000005.1"/>
</dbReference>
<keyword evidence="5 6" id="KW-0472">Membrane</keyword>
<proteinExistence type="predicted"/>
<feature type="transmembrane region" description="Helical" evidence="6">
    <location>
        <begin position="637"/>
        <end position="653"/>
    </location>
</feature>
<dbReference type="InterPro" id="IPR007816">
    <property type="entry name" value="ResB-like_domain"/>
</dbReference>
<evidence type="ECO:0000259" key="7">
    <source>
        <dbReference type="Pfam" id="PF01578"/>
    </source>
</evidence>
<evidence type="ECO:0000256" key="5">
    <source>
        <dbReference type="ARBA" id="ARBA00023136"/>
    </source>
</evidence>
<feature type="transmembrane region" description="Helical" evidence="6">
    <location>
        <begin position="665"/>
        <end position="687"/>
    </location>
</feature>
<evidence type="ECO:0000256" key="4">
    <source>
        <dbReference type="ARBA" id="ARBA00022989"/>
    </source>
</evidence>
<keyword evidence="4 6" id="KW-1133">Transmembrane helix</keyword>
<dbReference type="Pfam" id="PF05140">
    <property type="entry name" value="ResB"/>
    <property type="match status" value="1"/>
</dbReference>
<feature type="transmembrane region" description="Helical" evidence="6">
    <location>
        <begin position="464"/>
        <end position="490"/>
    </location>
</feature>